<dbReference type="EMBL" id="RQFT01000011">
    <property type="protein sequence ID" value="TGL04425.1"/>
    <property type="molecule type" value="Genomic_DNA"/>
</dbReference>
<dbReference type="InterPro" id="IPR001375">
    <property type="entry name" value="Peptidase_S9_cat"/>
</dbReference>
<dbReference type="SUPFAM" id="SSF53474">
    <property type="entry name" value="alpha/beta-Hydrolases"/>
    <property type="match status" value="1"/>
</dbReference>
<dbReference type="Proteomes" id="UP000297641">
    <property type="component" value="Unassembled WGS sequence"/>
</dbReference>
<dbReference type="InterPro" id="IPR052920">
    <property type="entry name" value="DNA-binding_regulatory"/>
</dbReference>
<name>A0A7I0IM52_9LEPT</name>
<gene>
    <name evidence="3" type="ORF">EHQ43_13680</name>
</gene>
<evidence type="ECO:0000259" key="2">
    <source>
        <dbReference type="Pfam" id="PF00326"/>
    </source>
</evidence>
<reference evidence="3 4" key="1">
    <citation type="journal article" date="2019" name="PLoS Negl. Trop. Dis.">
        <title>Revisiting the worldwide diversity of Leptospira species in the environment.</title>
        <authorList>
            <person name="Vincent A.T."/>
            <person name="Schiettekatte O."/>
            <person name="Bourhy P."/>
            <person name="Veyrier F.J."/>
            <person name="Picardeau M."/>
        </authorList>
    </citation>
    <scope>NUCLEOTIDE SEQUENCE [LARGE SCALE GENOMIC DNA]</scope>
    <source>
        <strain evidence="3 4">201800273</strain>
    </source>
</reference>
<evidence type="ECO:0000313" key="4">
    <source>
        <dbReference type="Proteomes" id="UP000297641"/>
    </source>
</evidence>
<dbReference type="PANTHER" id="PTHR43358">
    <property type="entry name" value="ALPHA/BETA-HYDROLASE"/>
    <property type="match status" value="1"/>
</dbReference>
<dbReference type="RefSeq" id="WP_135771489.1">
    <property type="nucleotide sequence ID" value="NZ_RQFT01000011.1"/>
</dbReference>
<accession>A0A7I0IM52</accession>
<keyword evidence="3" id="KW-0378">Hydrolase</keyword>
<evidence type="ECO:0000256" key="1">
    <source>
        <dbReference type="SAM" id="Phobius"/>
    </source>
</evidence>
<proteinExistence type="predicted"/>
<dbReference type="PANTHER" id="PTHR43358:SF4">
    <property type="entry name" value="ALPHA_BETA HYDROLASE FOLD-1 DOMAIN-CONTAINING PROTEIN"/>
    <property type="match status" value="1"/>
</dbReference>
<keyword evidence="1" id="KW-0812">Transmembrane</keyword>
<dbReference type="Gene3D" id="3.40.50.1820">
    <property type="entry name" value="alpha/beta hydrolase"/>
    <property type="match status" value="1"/>
</dbReference>
<keyword evidence="1" id="KW-1133">Transmembrane helix</keyword>
<dbReference type="Pfam" id="PF00326">
    <property type="entry name" value="Peptidase_S9"/>
    <property type="match status" value="1"/>
</dbReference>
<keyword evidence="1" id="KW-0472">Membrane</keyword>
<dbReference type="AlphaFoldDB" id="A0A7I0IM52"/>
<dbReference type="GO" id="GO:0006508">
    <property type="term" value="P:proteolysis"/>
    <property type="evidence" value="ECO:0007669"/>
    <property type="project" value="InterPro"/>
</dbReference>
<feature type="transmembrane region" description="Helical" evidence="1">
    <location>
        <begin position="7"/>
        <end position="26"/>
    </location>
</feature>
<dbReference type="InterPro" id="IPR029058">
    <property type="entry name" value="AB_hydrolase_fold"/>
</dbReference>
<organism evidence="3 4">
    <name type="scientific">Leptospira bouyouniensis</name>
    <dbReference type="NCBI Taxonomy" id="2484911"/>
    <lineage>
        <taxon>Bacteria</taxon>
        <taxon>Pseudomonadati</taxon>
        <taxon>Spirochaetota</taxon>
        <taxon>Spirochaetia</taxon>
        <taxon>Leptospirales</taxon>
        <taxon>Leptospiraceae</taxon>
        <taxon>Leptospira</taxon>
    </lineage>
</organism>
<sequence length="294" mass="33196">MKRILKLTSFILLFSIILLLGIAYYFSGLVLYPKVRCNPDHHVFCQGPKELGLNFEEVTITTEDKLNLVSYWIPAKQSKGTILMVHGHGGQRNEGLRFATSLNKVGFNLLLLSLRRNHGGYATMGGLEQKDVDAALQFLKAKGETKIGIFGFSMGSATSIIAMANHPEIKAGLFSSGYGSAMDVLIESAKRDFGIPYYPLLPVVKWVLDYRSGIDMDTVRPIDHITNIHPRPIAIFHCKMDDYVNYHHAEDLFAAAKEPKSLWAPECNRHERIWNFNPKEAEERSVSFFITYLK</sequence>
<evidence type="ECO:0000313" key="3">
    <source>
        <dbReference type="EMBL" id="TGL04425.1"/>
    </source>
</evidence>
<dbReference type="GO" id="GO:0008236">
    <property type="term" value="F:serine-type peptidase activity"/>
    <property type="evidence" value="ECO:0007669"/>
    <property type="project" value="InterPro"/>
</dbReference>
<protein>
    <submittedName>
        <fullName evidence="3">Alpha/beta hydrolase</fullName>
    </submittedName>
</protein>
<comment type="caution">
    <text evidence="3">The sequence shown here is derived from an EMBL/GenBank/DDBJ whole genome shotgun (WGS) entry which is preliminary data.</text>
</comment>
<feature type="domain" description="Peptidase S9 prolyl oligopeptidase catalytic" evidence="2">
    <location>
        <begin position="120"/>
        <end position="257"/>
    </location>
</feature>